<reference evidence="4 5" key="1">
    <citation type="journal article" date="2019" name="Sci. Rep.">
        <title>Orb-weaving spider Araneus ventricosus genome elucidates the spidroin gene catalogue.</title>
        <authorList>
            <person name="Kono N."/>
            <person name="Nakamura H."/>
            <person name="Ohtoshi R."/>
            <person name="Moran D.A.P."/>
            <person name="Shinohara A."/>
            <person name="Yoshida Y."/>
            <person name="Fujiwara M."/>
            <person name="Mori M."/>
            <person name="Tomita M."/>
            <person name="Arakawa K."/>
        </authorList>
    </citation>
    <scope>NUCLEOTIDE SEQUENCE [LARGE SCALE GENOMIC DNA]</scope>
</reference>
<dbReference type="Pfam" id="PF00117">
    <property type="entry name" value="GATase"/>
    <property type="match status" value="1"/>
</dbReference>
<feature type="active site" evidence="2">
    <location>
        <position position="124"/>
    </location>
</feature>
<evidence type="ECO:0000256" key="1">
    <source>
        <dbReference type="PIRSR" id="PIRSR615527-1"/>
    </source>
</evidence>
<organism evidence="4 5">
    <name type="scientific">Araneus ventricosus</name>
    <name type="common">Orbweaver spider</name>
    <name type="synonym">Epeira ventricosa</name>
    <dbReference type="NCBI Taxonomy" id="182803"/>
    <lineage>
        <taxon>Eukaryota</taxon>
        <taxon>Metazoa</taxon>
        <taxon>Ecdysozoa</taxon>
        <taxon>Arthropoda</taxon>
        <taxon>Chelicerata</taxon>
        <taxon>Arachnida</taxon>
        <taxon>Araneae</taxon>
        <taxon>Araneomorphae</taxon>
        <taxon>Entelegynae</taxon>
        <taxon>Araneoidea</taxon>
        <taxon>Araneidae</taxon>
        <taxon>Araneus</taxon>
    </lineage>
</organism>
<feature type="active site" description="Proton donor" evidence="1">
    <location>
        <position position="124"/>
    </location>
</feature>
<dbReference type="Gene3D" id="3.40.50.880">
    <property type="match status" value="1"/>
</dbReference>
<dbReference type="InterPro" id="IPR029062">
    <property type="entry name" value="Class_I_gatase-like"/>
</dbReference>
<dbReference type="OrthoDB" id="64220at2759"/>
<dbReference type="PANTHER" id="PTHR11315">
    <property type="entry name" value="PROTEASE FAMILY C26 GAMMA-GLUTAMYL HYDROLASE"/>
    <property type="match status" value="1"/>
</dbReference>
<accession>A0A4Y2R109</accession>
<dbReference type="InterPro" id="IPR015527">
    <property type="entry name" value="Pept_C26_g-glut_hydrolase"/>
</dbReference>
<dbReference type="Proteomes" id="UP000499080">
    <property type="component" value="Unassembled WGS sequence"/>
</dbReference>
<evidence type="ECO:0000313" key="4">
    <source>
        <dbReference type="EMBL" id="GBN69156.1"/>
    </source>
</evidence>
<dbReference type="PANTHER" id="PTHR11315:SF0">
    <property type="entry name" value="FOLATE GAMMA-GLUTAMYL HYDROLASE"/>
    <property type="match status" value="1"/>
</dbReference>
<dbReference type="AlphaFoldDB" id="A0A4Y2R109"/>
<feature type="active site" description="Nucleophile" evidence="1 2">
    <location>
        <position position="14"/>
    </location>
</feature>
<evidence type="ECO:0000256" key="2">
    <source>
        <dbReference type="PROSITE-ProRule" id="PRU00607"/>
    </source>
</evidence>
<dbReference type="GO" id="GO:0046900">
    <property type="term" value="P:tetrahydrofolylpolyglutamate metabolic process"/>
    <property type="evidence" value="ECO:0007669"/>
    <property type="project" value="TreeGrafter"/>
</dbReference>
<keyword evidence="2 4" id="KW-0378">Hydrolase</keyword>
<dbReference type="EC" id="3.4.19.9" evidence="2"/>
<dbReference type="PROSITE" id="PS51273">
    <property type="entry name" value="GATASE_TYPE_1"/>
    <property type="match status" value="1"/>
</dbReference>
<feature type="domain" description="Glutamine amidotransferase" evidence="3">
    <location>
        <begin position="9"/>
        <end position="128"/>
    </location>
</feature>
<comment type="catalytic activity">
    <reaction evidence="2">
        <text>(6S)-5,6,7,8-tetrahydrofolyl-(gamma-L-Glu)(n) + (n-1) H2O = (6S)-5,6,7,8-tetrahydrofolate + (n-1) L-glutamate</text>
        <dbReference type="Rhea" id="RHEA:56784"/>
        <dbReference type="Rhea" id="RHEA-COMP:14738"/>
        <dbReference type="ChEBI" id="CHEBI:15377"/>
        <dbReference type="ChEBI" id="CHEBI:29985"/>
        <dbReference type="ChEBI" id="CHEBI:57453"/>
        <dbReference type="ChEBI" id="CHEBI:141005"/>
        <dbReference type="EC" id="3.4.19.9"/>
    </reaction>
</comment>
<dbReference type="PROSITE" id="PS51275">
    <property type="entry name" value="PEPTIDASE_C26_GGH"/>
    <property type="match status" value="1"/>
</dbReference>
<dbReference type="EMBL" id="BGPR01015421">
    <property type="protein sequence ID" value="GBN69156.1"/>
    <property type="molecule type" value="Genomic_DNA"/>
</dbReference>
<comment type="caution">
    <text evidence="4">The sequence shown here is derived from an EMBL/GenBank/DDBJ whole genome shotgun (WGS) entry which is preliminary data.</text>
</comment>
<proteinExistence type="predicted"/>
<protein>
    <recommendedName>
        <fullName evidence="2">folate gamma-glutamyl hydrolase</fullName>
        <ecNumber evidence="2">3.4.19.9</ecNumber>
    </recommendedName>
</protein>
<dbReference type="InterPro" id="IPR017926">
    <property type="entry name" value="GATASE"/>
</dbReference>
<dbReference type="SUPFAM" id="SSF52317">
    <property type="entry name" value="Class I glutamine amidotransferase-like"/>
    <property type="match status" value="1"/>
</dbReference>
<dbReference type="GO" id="GO:0034722">
    <property type="term" value="F:gamma-glutamyl-peptidase activity"/>
    <property type="evidence" value="ECO:0007669"/>
    <property type="project" value="UniProtKB-UniRule"/>
</dbReference>
<evidence type="ECO:0000313" key="5">
    <source>
        <dbReference type="Proteomes" id="UP000499080"/>
    </source>
</evidence>
<sequence>MNDKGDFFPLWGTCLGFELLNYLAMNKLWMKACDAEDIASNIEFVKGYEESRMFQDLDRSLANKMESQTVVVHYHQWCITPKNFTVSGLDKYFKVLALNQDSRNLTFVSIVEAYNYPFYGVSFHPEKVIFEWIIFKSRKHIPHNSDAIRVSQYFANFFVDEARKSSHHFSSKKEEDATLIYNYDPVFTGQYENNPNEQIYYFTQ</sequence>
<name>A0A4Y2R109_ARAVE</name>
<keyword evidence="5" id="KW-1185">Reference proteome</keyword>
<evidence type="ECO:0000259" key="3">
    <source>
        <dbReference type="Pfam" id="PF00117"/>
    </source>
</evidence>
<gene>
    <name evidence="4" type="primary">GGH_0</name>
    <name evidence="4" type="ORF">AVEN_48324_1</name>
</gene>
<dbReference type="GO" id="GO:0005773">
    <property type="term" value="C:vacuole"/>
    <property type="evidence" value="ECO:0007669"/>
    <property type="project" value="TreeGrafter"/>
</dbReference>